<feature type="domain" description="2-oxoacid dehydrogenase acyltransferase catalytic" evidence="4">
    <location>
        <begin position="2"/>
        <end position="64"/>
    </location>
</feature>
<accession>A0A3B0S546</accession>
<name>A0A3B0S546_9ZZZZ</name>
<evidence type="ECO:0000259" key="4">
    <source>
        <dbReference type="Pfam" id="PF00198"/>
    </source>
</evidence>
<dbReference type="EMBL" id="UOEE01000314">
    <property type="protein sequence ID" value="VAW01221.1"/>
    <property type="molecule type" value="Genomic_DNA"/>
</dbReference>
<dbReference type="PANTHER" id="PTHR43178">
    <property type="entry name" value="DIHYDROLIPOAMIDE ACETYLTRANSFERASE COMPONENT OF PYRUVATE DEHYDROGENASE COMPLEX"/>
    <property type="match status" value="1"/>
</dbReference>
<keyword evidence="2 5" id="KW-0808">Transferase</keyword>
<dbReference type="InterPro" id="IPR001078">
    <property type="entry name" value="2-oxoacid_DH_actylTfrase"/>
</dbReference>
<feature type="non-terminal residue" evidence="5">
    <location>
        <position position="1"/>
    </location>
</feature>
<dbReference type="GO" id="GO:0043754">
    <property type="term" value="F:dihydrolipoamide branched chain acyltransferase activity"/>
    <property type="evidence" value="ECO:0007669"/>
    <property type="project" value="UniProtKB-EC"/>
</dbReference>
<dbReference type="GO" id="GO:0016407">
    <property type="term" value="F:acetyltransferase activity"/>
    <property type="evidence" value="ECO:0007669"/>
    <property type="project" value="TreeGrafter"/>
</dbReference>
<dbReference type="AlphaFoldDB" id="A0A3B0S546"/>
<dbReference type="Gene3D" id="3.30.559.10">
    <property type="entry name" value="Chloramphenicol acetyltransferase-like domain"/>
    <property type="match status" value="1"/>
</dbReference>
<dbReference type="EC" id="2.3.1.168" evidence="5"/>
<dbReference type="Pfam" id="PF00198">
    <property type="entry name" value="2-oxoacid_dh"/>
    <property type="match status" value="1"/>
</dbReference>
<dbReference type="SUPFAM" id="SSF52777">
    <property type="entry name" value="CoA-dependent acyltransferases"/>
    <property type="match status" value="1"/>
</dbReference>
<reference evidence="5" key="1">
    <citation type="submission" date="2018-06" db="EMBL/GenBank/DDBJ databases">
        <authorList>
            <person name="Zhirakovskaya E."/>
        </authorList>
    </citation>
    <scope>NUCLEOTIDE SEQUENCE</scope>
</reference>
<keyword evidence="3 5" id="KW-0012">Acyltransferase</keyword>
<sequence>APETAIIGVNKLTEKLVLEREVVVPRKVMNLSSSFDHRIVDGFDAARMIAQVKAALENPATLFM</sequence>
<dbReference type="GO" id="GO:0005737">
    <property type="term" value="C:cytoplasm"/>
    <property type="evidence" value="ECO:0007669"/>
    <property type="project" value="TreeGrafter"/>
</dbReference>
<gene>
    <name evidence="5" type="ORF">MNBD_ALPHA06-38</name>
</gene>
<dbReference type="InterPro" id="IPR050743">
    <property type="entry name" value="2-oxoacid_DH_E2_comp"/>
</dbReference>
<protein>
    <submittedName>
        <fullName evidence="5">Dihydrolipoamide acyltransferase component of branched-chain alpha-keto acid dehydrogenase complex</fullName>
        <ecNumber evidence="5">2.3.1.168</ecNumber>
    </submittedName>
</protein>
<proteinExistence type="predicted"/>
<evidence type="ECO:0000256" key="3">
    <source>
        <dbReference type="ARBA" id="ARBA00023315"/>
    </source>
</evidence>
<comment type="cofactor">
    <cofactor evidence="1">
        <name>(R)-lipoate</name>
        <dbReference type="ChEBI" id="CHEBI:83088"/>
    </cofactor>
</comment>
<dbReference type="PANTHER" id="PTHR43178:SF5">
    <property type="entry name" value="LIPOAMIDE ACYLTRANSFERASE COMPONENT OF BRANCHED-CHAIN ALPHA-KETO ACID DEHYDROGENASE COMPLEX, MITOCHONDRIAL"/>
    <property type="match status" value="1"/>
</dbReference>
<evidence type="ECO:0000256" key="2">
    <source>
        <dbReference type="ARBA" id="ARBA00022679"/>
    </source>
</evidence>
<organism evidence="5">
    <name type="scientific">hydrothermal vent metagenome</name>
    <dbReference type="NCBI Taxonomy" id="652676"/>
    <lineage>
        <taxon>unclassified sequences</taxon>
        <taxon>metagenomes</taxon>
        <taxon>ecological metagenomes</taxon>
    </lineage>
</organism>
<dbReference type="InterPro" id="IPR023213">
    <property type="entry name" value="CAT-like_dom_sf"/>
</dbReference>
<evidence type="ECO:0000256" key="1">
    <source>
        <dbReference type="ARBA" id="ARBA00001938"/>
    </source>
</evidence>
<dbReference type="GO" id="GO:0031405">
    <property type="term" value="F:lipoic acid binding"/>
    <property type="evidence" value="ECO:0007669"/>
    <property type="project" value="TreeGrafter"/>
</dbReference>
<evidence type="ECO:0000313" key="5">
    <source>
        <dbReference type="EMBL" id="VAW01221.1"/>
    </source>
</evidence>